<proteinExistence type="predicted"/>
<name>A0ACB6Z8K9_THEGA</name>
<dbReference type="Proteomes" id="UP000886501">
    <property type="component" value="Unassembled WGS sequence"/>
</dbReference>
<reference evidence="1" key="1">
    <citation type="submission" date="2019-10" db="EMBL/GenBank/DDBJ databases">
        <authorList>
            <consortium name="DOE Joint Genome Institute"/>
            <person name="Kuo A."/>
            <person name="Miyauchi S."/>
            <person name="Kiss E."/>
            <person name="Drula E."/>
            <person name="Kohler A."/>
            <person name="Sanchez-Garcia M."/>
            <person name="Andreopoulos B."/>
            <person name="Barry K.W."/>
            <person name="Bonito G."/>
            <person name="Buee M."/>
            <person name="Carver A."/>
            <person name="Chen C."/>
            <person name="Cichocki N."/>
            <person name="Clum A."/>
            <person name="Culley D."/>
            <person name="Crous P.W."/>
            <person name="Fauchery L."/>
            <person name="Girlanda M."/>
            <person name="Hayes R."/>
            <person name="Keri Z."/>
            <person name="Labutti K."/>
            <person name="Lipzen A."/>
            <person name="Lombard V."/>
            <person name="Magnuson J."/>
            <person name="Maillard F."/>
            <person name="Morin E."/>
            <person name="Murat C."/>
            <person name="Nolan M."/>
            <person name="Ohm R."/>
            <person name="Pangilinan J."/>
            <person name="Pereira M."/>
            <person name="Perotto S."/>
            <person name="Peter M."/>
            <person name="Riley R."/>
            <person name="Sitrit Y."/>
            <person name="Stielow B."/>
            <person name="Szollosi G."/>
            <person name="Zifcakova L."/>
            <person name="Stursova M."/>
            <person name="Spatafora J.W."/>
            <person name="Tedersoo L."/>
            <person name="Vaario L.-M."/>
            <person name="Yamada A."/>
            <person name="Yan M."/>
            <person name="Wang P."/>
            <person name="Xu J."/>
            <person name="Bruns T."/>
            <person name="Baldrian P."/>
            <person name="Vilgalys R."/>
            <person name="Henrissat B."/>
            <person name="Grigoriev I.V."/>
            <person name="Hibbett D."/>
            <person name="Nagy L.G."/>
            <person name="Martin F.M."/>
        </authorList>
    </citation>
    <scope>NUCLEOTIDE SEQUENCE</scope>
    <source>
        <strain evidence="1">P2</strain>
    </source>
</reference>
<organism evidence="1 2">
    <name type="scientific">Thelephora ganbajun</name>
    <name type="common">Ganba fungus</name>
    <dbReference type="NCBI Taxonomy" id="370292"/>
    <lineage>
        <taxon>Eukaryota</taxon>
        <taxon>Fungi</taxon>
        <taxon>Dikarya</taxon>
        <taxon>Basidiomycota</taxon>
        <taxon>Agaricomycotina</taxon>
        <taxon>Agaricomycetes</taxon>
        <taxon>Thelephorales</taxon>
        <taxon>Thelephoraceae</taxon>
        <taxon>Thelephora</taxon>
    </lineage>
</organism>
<sequence>MTLIAQALISFSFCVSLRHHTLGQGSIFSKRNDDFTLNFGSFLPRKRQTERFFTPSVLWMLIRNFTIDSRFLQRVNTLLFPVMHEEHLHHHGLTVVFAPVDMSSAMGQLTCTEYESDSSGPKRPML</sequence>
<gene>
    <name evidence="1" type="ORF">BDM02DRAFT_382727</name>
</gene>
<protein>
    <submittedName>
        <fullName evidence="1">Uncharacterized protein</fullName>
    </submittedName>
</protein>
<evidence type="ECO:0000313" key="1">
    <source>
        <dbReference type="EMBL" id="KAF9645966.1"/>
    </source>
</evidence>
<accession>A0ACB6Z8K9</accession>
<comment type="caution">
    <text evidence="1">The sequence shown here is derived from an EMBL/GenBank/DDBJ whole genome shotgun (WGS) entry which is preliminary data.</text>
</comment>
<reference evidence="1" key="2">
    <citation type="journal article" date="2020" name="Nat. Commun.">
        <title>Large-scale genome sequencing of mycorrhizal fungi provides insights into the early evolution of symbiotic traits.</title>
        <authorList>
            <person name="Miyauchi S."/>
            <person name="Kiss E."/>
            <person name="Kuo A."/>
            <person name="Drula E."/>
            <person name="Kohler A."/>
            <person name="Sanchez-Garcia M."/>
            <person name="Morin E."/>
            <person name="Andreopoulos B."/>
            <person name="Barry K.W."/>
            <person name="Bonito G."/>
            <person name="Buee M."/>
            <person name="Carver A."/>
            <person name="Chen C."/>
            <person name="Cichocki N."/>
            <person name="Clum A."/>
            <person name="Culley D."/>
            <person name="Crous P.W."/>
            <person name="Fauchery L."/>
            <person name="Girlanda M."/>
            <person name="Hayes R.D."/>
            <person name="Keri Z."/>
            <person name="LaButti K."/>
            <person name="Lipzen A."/>
            <person name="Lombard V."/>
            <person name="Magnuson J."/>
            <person name="Maillard F."/>
            <person name="Murat C."/>
            <person name="Nolan M."/>
            <person name="Ohm R.A."/>
            <person name="Pangilinan J."/>
            <person name="Pereira M.F."/>
            <person name="Perotto S."/>
            <person name="Peter M."/>
            <person name="Pfister S."/>
            <person name="Riley R."/>
            <person name="Sitrit Y."/>
            <person name="Stielow J.B."/>
            <person name="Szollosi G."/>
            <person name="Zifcakova L."/>
            <person name="Stursova M."/>
            <person name="Spatafora J.W."/>
            <person name="Tedersoo L."/>
            <person name="Vaario L.M."/>
            <person name="Yamada A."/>
            <person name="Yan M."/>
            <person name="Wang P."/>
            <person name="Xu J."/>
            <person name="Bruns T."/>
            <person name="Baldrian P."/>
            <person name="Vilgalys R."/>
            <person name="Dunand C."/>
            <person name="Henrissat B."/>
            <person name="Grigoriev I.V."/>
            <person name="Hibbett D."/>
            <person name="Nagy L.G."/>
            <person name="Martin F.M."/>
        </authorList>
    </citation>
    <scope>NUCLEOTIDE SEQUENCE</scope>
    <source>
        <strain evidence="1">P2</strain>
    </source>
</reference>
<keyword evidence="2" id="KW-1185">Reference proteome</keyword>
<evidence type="ECO:0000313" key="2">
    <source>
        <dbReference type="Proteomes" id="UP000886501"/>
    </source>
</evidence>
<dbReference type="EMBL" id="MU118072">
    <property type="protein sequence ID" value="KAF9645966.1"/>
    <property type="molecule type" value="Genomic_DNA"/>
</dbReference>